<gene>
    <name evidence="1" type="ORF">LCGC14_0970380</name>
</gene>
<sequence>MAELPPDVYEKNGQLYRDVEQTSAEGEPWIKHRPVALTLHEAKMKHWDWYHPQFGWVNEGYKLAKDRDGEDIMADGSQTVVATPEQQEQLALTESEGA</sequence>
<proteinExistence type="predicted"/>
<accession>A0A0F9NGB2</accession>
<dbReference type="AlphaFoldDB" id="A0A0F9NGB2"/>
<comment type="caution">
    <text evidence="1">The sequence shown here is derived from an EMBL/GenBank/DDBJ whole genome shotgun (WGS) entry which is preliminary data.</text>
</comment>
<reference evidence="1" key="1">
    <citation type="journal article" date="2015" name="Nature">
        <title>Complex archaea that bridge the gap between prokaryotes and eukaryotes.</title>
        <authorList>
            <person name="Spang A."/>
            <person name="Saw J.H."/>
            <person name="Jorgensen S.L."/>
            <person name="Zaremba-Niedzwiedzka K."/>
            <person name="Martijn J."/>
            <person name="Lind A.E."/>
            <person name="van Eijk R."/>
            <person name="Schleper C."/>
            <person name="Guy L."/>
            <person name="Ettema T.J."/>
        </authorList>
    </citation>
    <scope>NUCLEOTIDE SEQUENCE</scope>
</reference>
<dbReference type="EMBL" id="LAZR01003566">
    <property type="protein sequence ID" value="KKN16984.1"/>
    <property type="molecule type" value="Genomic_DNA"/>
</dbReference>
<name>A0A0F9NGB2_9ZZZZ</name>
<protein>
    <submittedName>
        <fullName evidence="1">Uncharacterized protein</fullName>
    </submittedName>
</protein>
<evidence type="ECO:0000313" key="1">
    <source>
        <dbReference type="EMBL" id="KKN16984.1"/>
    </source>
</evidence>
<organism evidence="1">
    <name type="scientific">marine sediment metagenome</name>
    <dbReference type="NCBI Taxonomy" id="412755"/>
    <lineage>
        <taxon>unclassified sequences</taxon>
        <taxon>metagenomes</taxon>
        <taxon>ecological metagenomes</taxon>
    </lineage>
</organism>